<name>A0A3P8D3Z8_HAEPC</name>
<keyword evidence="2" id="KW-1185">Reference proteome</keyword>
<dbReference type="AlphaFoldDB" id="A0A3P8D3Z8"/>
<accession>A0A3P8D3Z8</accession>
<gene>
    <name evidence="1" type="ORF">HPLM_LOCUS21611</name>
</gene>
<organism evidence="1 2">
    <name type="scientific">Haemonchus placei</name>
    <name type="common">Barber's pole worm</name>
    <dbReference type="NCBI Taxonomy" id="6290"/>
    <lineage>
        <taxon>Eukaryota</taxon>
        <taxon>Metazoa</taxon>
        <taxon>Ecdysozoa</taxon>
        <taxon>Nematoda</taxon>
        <taxon>Chromadorea</taxon>
        <taxon>Rhabditida</taxon>
        <taxon>Rhabditina</taxon>
        <taxon>Rhabditomorpha</taxon>
        <taxon>Strongyloidea</taxon>
        <taxon>Trichostrongylidae</taxon>
        <taxon>Haemonchus</taxon>
    </lineage>
</organism>
<evidence type="ECO:0000313" key="1">
    <source>
        <dbReference type="EMBL" id="VDO91085.1"/>
    </source>
</evidence>
<dbReference type="EMBL" id="UZAF01023741">
    <property type="protein sequence ID" value="VDO91085.1"/>
    <property type="molecule type" value="Genomic_DNA"/>
</dbReference>
<sequence>MWDRRHTPQIDYMAVYMVKGDRTAQYIHKQALLISDVRLLSMESSGILKSFASLFGVWYEFLGCFSNPPVYSAGCGETFEKVFPQPVREITKGATPSLFPGMLHCLSRFYFMTAGSTF</sequence>
<reference evidence="1 2" key="1">
    <citation type="submission" date="2018-11" db="EMBL/GenBank/DDBJ databases">
        <authorList>
            <consortium name="Pathogen Informatics"/>
        </authorList>
    </citation>
    <scope>NUCLEOTIDE SEQUENCE [LARGE SCALE GENOMIC DNA]</scope>
    <source>
        <strain evidence="1 2">MHpl1</strain>
    </source>
</reference>
<protein>
    <submittedName>
        <fullName evidence="1">Uncharacterized protein</fullName>
    </submittedName>
</protein>
<proteinExistence type="predicted"/>
<dbReference type="Proteomes" id="UP000268014">
    <property type="component" value="Unassembled WGS sequence"/>
</dbReference>
<evidence type="ECO:0000313" key="2">
    <source>
        <dbReference type="Proteomes" id="UP000268014"/>
    </source>
</evidence>